<dbReference type="SMART" id="SM00382">
    <property type="entry name" value="AAA"/>
    <property type="match status" value="1"/>
</dbReference>
<evidence type="ECO:0000256" key="6">
    <source>
        <dbReference type="ARBA" id="ARBA00022840"/>
    </source>
</evidence>
<evidence type="ECO:0000313" key="10">
    <source>
        <dbReference type="EMBL" id="AWB67728.1"/>
    </source>
</evidence>
<dbReference type="InterPro" id="IPR010222">
    <property type="entry name" value="RNA_helicase_HrpA"/>
</dbReference>
<evidence type="ECO:0000256" key="1">
    <source>
        <dbReference type="ARBA" id="ARBA00008792"/>
    </source>
</evidence>
<dbReference type="SMART" id="SM00487">
    <property type="entry name" value="DEXDc"/>
    <property type="match status" value="1"/>
</dbReference>
<dbReference type="InterPro" id="IPR001650">
    <property type="entry name" value="Helicase_C-like"/>
</dbReference>
<keyword evidence="3" id="KW-0547">Nucleotide-binding</keyword>
<evidence type="ECO:0000256" key="3">
    <source>
        <dbReference type="ARBA" id="ARBA00022741"/>
    </source>
</evidence>
<dbReference type="CDD" id="cd18791">
    <property type="entry name" value="SF2_C_RHA"/>
    <property type="match status" value="1"/>
</dbReference>
<keyword evidence="6" id="KW-0067">ATP-binding</keyword>
<dbReference type="GO" id="GO:0003723">
    <property type="term" value="F:RNA binding"/>
    <property type="evidence" value="ECO:0007669"/>
    <property type="project" value="TreeGrafter"/>
</dbReference>
<organism evidence="10 11">
    <name type="scientific">Saccharobesus litoralis</name>
    <dbReference type="NCBI Taxonomy" id="2172099"/>
    <lineage>
        <taxon>Bacteria</taxon>
        <taxon>Pseudomonadati</taxon>
        <taxon>Pseudomonadota</taxon>
        <taxon>Gammaproteobacteria</taxon>
        <taxon>Alteromonadales</taxon>
        <taxon>Alteromonadaceae</taxon>
        <taxon>Saccharobesus</taxon>
    </lineage>
</organism>
<dbReference type="EMBL" id="CP026604">
    <property type="protein sequence ID" value="AWB67728.1"/>
    <property type="molecule type" value="Genomic_DNA"/>
</dbReference>
<dbReference type="GO" id="GO:0016787">
    <property type="term" value="F:hydrolase activity"/>
    <property type="evidence" value="ECO:0007669"/>
    <property type="project" value="UniProtKB-KW"/>
</dbReference>
<dbReference type="PROSITE" id="PS51192">
    <property type="entry name" value="HELICASE_ATP_BIND_1"/>
    <property type="match status" value="1"/>
</dbReference>
<dbReference type="GO" id="GO:0003724">
    <property type="term" value="F:RNA helicase activity"/>
    <property type="evidence" value="ECO:0007669"/>
    <property type="project" value="UniProtKB-EC"/>
</dbReference>
<dbReference type="PANTHER" id="PTHR18934:SF99">
    <property type="entry name" value="ATP-DEPENDENT RNA HELICASE DHX37-RELATED"/>
    <property type="match status" value="1"/>
</dbReference>
<reference evidence="10 11" key="1">
    <citation type="submission" date="2018-01" db="EMBL/GenBank/DDBJ databases">
        <title>Genome sequence of a Cantenovulum-like bacteria.</title>
        <authorList>
            <person name="Tan W.R."/>
            <person name="Lau N.-S."/>
            <person name="Go F."/>
            <person name="Amirul A.-A.A."/>
        </authorList>
    </citation>
    <scope>NUCLEOTIDE SEQUENCE [LARGE SCALE GENOMIC DNA]</scope>
    <source>
        <strain evidence="10 11">CCB-QB4</strain>
    </source>
</reference>
<dbReference type="InterPro" id="IPR007502">
    <property type="entry name" value="Helicase-assoc_dom"/>
</dbReference>
<dbReference type="FunFam" id="3.40.50.300:FF:000575">
    <property type="entry name" value="ATP-dependent helicase hrpA"/>
    <property type="match status" value="1"/>
</dbReference>
<dbReference type="InterPro" id="IPR027417">
    <property type="entry name" value="P-loop_NTPase"/>
</dbReference>
<evidence type="ECO:0000259" key="9">
    <source>
        <dbReference type="PROSITE" id="PS51194"/>
    </source>
</evidence>
<dbReference type="PROSITE" id="PS51194">
    <property type="entry name" value="HELICASE_CTER"/>
    <property type="match status" value="1"/>
</dbReference>
<dbReference type="InterPro" id="IPR024590">
    <property type="entry name" value="HrpA_C"/>
</dbReference>
<sequence>MQRRSLPQELFDCYQADFHRLKRQFNNLQKLQEEKKNQALVEWQKKLALSIARKKQRADNLPTLEYPQQLPVSQKRETIVEAIKNNQVVIIAGETGSGKTTQLPKMCIEAGCGVNGFIGHTQPRRLAARSVCSRIAEELNTEVGDKVGFKVRFSDYVSDDTYIKLMTDGILLTEMQHDRFLNQYDTIIIDEAHERSLNIDFILGYLKQLLEKRRDLKVIITSATIDPERFSNHFANAPIIEVSGRTYPVEVRYQAVNEGNDAERDQLQAIFDAVDELMLEPSGDILIFMNGEREIRDTAEALEKRKLKHTEILPLYARLSASEQNRVFQSHTGRRIVLATNVAETSLTVPGIRYVIDPGTARISRYSYRTKVQRLPIEAISQASANQRKGRCGRVADGICIRLYDEDDFNGRPEFTDPEILRTNLASVILQMLALGLGDIEAFPFVQPPDSRSINDGVNLLLELGAVKKAHDKRQSKQAKRGRSSQYELTTIGKQIAKLPIDPRLARMLVAANDLSCLYETTVICTALSIQDPRERPVDYQNKADECHSRFNEVGSDFLSFLKLWDHLKEQQANLSGNQFRKMCRHEYLNYLRVREWQDLFHQVNQSLKELNFKLNDNPASGETVHKSLLPGLLSHIGNKNNEKGYLGARNSQFHIFPGSSLFKKQPKWVMASELVETSRLYARTNAAIDVSWVEPFAQHLVKKHYDEPHWEKKRQSVVALETQKLYGLPIVNKRRVQYGKIDPVISRDIFIREALINRQMTFQAEFIDKNNQLIDEVVLLEEKARRRDILVDEEDLFVFYAEKLPQDICDTVSFKAWWKKIKQTQPEFLTLTKDALMKHDAEHISSATHPDSWQQGNITLALDYVFEPGQEKDGLNIKIPLPLLNQVEDNGFDWSIPAYQHELITCLIKSLPKTIRRNFVPAPNYADACLQTISKHKDLSFIQAVSKELTRMSGIRIPEEAWDLSQVPNHLIPKFIVVDEFDKPIASGSSIAKLKVQLQGKVKKTLSQVAEKGIEQQGLTAWPDISLPLEYSNKRGNYQVKAYPGLHDDKSSVSVKLFDSQELAQDQHLKGLVRLICLNIPSPLSYLKEKLPNKAKLGLYFNPFGQVNDLIQDCVEAAVESHVHQQASQIRDEKSFNAIVDQLKADICDQVLVVAQQVEKVLTLSHQVAKQLKGKSSFELIQAQSDIKAQVDGLIFRGFVRFHGVDKLKDLQRYMDAIVKRLDKLKSDPVRDRLNRDVIQNSEDQSRVYLEQLFSPAPSPDGYRQLYYMLQELRVSLFAQNLGTNYPISAKRITNYIKELS</sequence>
<dbReference type="Gene3D" id="1.20.120.1080">
    <property type="match status" value="1"/>
</dbReference>
<dbReference type="Pfam" id="PF07717">
    <property type="entry name" value="OB_NTP_bind"/>
    <property type="match status" value="1"/>
</dbReference>
<evidence type="ECO:0000256" key="2">
    <source>
        <dbReference type="ARBA" id="ARBA00012552"/>
    </source>
</evidence>
<dbReference type="InterPro" id="IPR011545">
    <property type="entry name" value="DEAD/DEAH_box_helicase_dom"/>
</dbReference>
<evidence type="ECO:0000256" key="7">
    <source>
        <dbReference type="ARBA" id="ARBA00047984"/>
    </source>
</evidence>
<dbReference type="Pfam" id="PF00271">
    <property type="entry name" value="Helicase_C"/>
    <property type="match status" value="1"/>
</dbReference>
<keyword evidence="4" id="KW-0378">Hydrolase</keyword>
<gene>
    <name evidence="10" type="primary">hrpA</name>
    <name evidence="10" type="ORF">C2869_15345</name>
</gene>
<dbReference type="Gene3D" id="3.40.50.300">
    <property type="entry name" value="P-loop containing nucleotide triphosphate hydrolases"/>
    <property type="match status" value="2"/>
</dbReference>
<dbReference type="Pfam" id="PF11898">
    <property type="entry name" value="DUF3418"/>
    <property type="match status" value="1"/>
</dbReference>
<evidence type="ECO:0000256" key="4">
    <source>
        <dbReference type="ARBA" id="ARBA00022801"/>
    </source>
</evidence>
<dbReference type="SMART" id="SM00847">
    <property type="entry name" value="HA2"/>
    <property type="match status" value="1"/>
</dbReference>
<dbReference type="KEGG" id="cate:C2869_15345"/>
<name>A0A2S0VU37_9ALTE</name>
<comment type="similarity">
    <text evidence="1">Belongs to the DEAD box helicase family. DEAH subfamily.</text>
</comment>
<dbReference type="Pfam" id="PF21010">
    <property type="entry name" value="HA2_C"/>
    <property type="match status" value="1"/>
</dbReference>
<keyword evidence="5 10" id="KW-0347">Helicase</keyword>
<dbReference type="OrthoDB" id="9805617at2"/>
<protein>
    <recommendedName>
        <fullName evidence="2">RNA helicase</fullName>
        <ecNumber evidence="2">3.6.4.13</ecNumber>
    </recommendedName>
</protein>
<feature type="domain" description="Helicase ATP-binding" evidence="8">
    <location>
        <begin position="80"/>
        <end position="243"/>
    </location>
</feature>
<evidence type="ECO:0000313" key="11">
    <source>
        <dbReference type="Proteomes" id="UP000244441"/>
    </source>
</evidence>
<proteinExistence type="inferred from homology"/>
<dbReference type="PANTHER" id="PTHR18934">
    <property type="entry name" value="ATP-DEPENDENT RNA HELICASE"/>
    <property type="match status" value="1"/>
</dbReference>
<comment type="catalytic activity">
    <reaction evidence="7">
        <text>ATP + H2O = ADP + phosphate + H(+)</text>
        <dbReference type="Rhea" id="RHEA:13065"/>
        <dbReference type="ChEBI" id="CHEBI:15377"/>
        <dbReference type="ChEBI" id="CHEBI:15378"/>
        <dbReference type="ChEBI" id="CHEBI:30616"/>
        <dbReference type="ChEBI" id="CHEBI:43474"/>
        <dbReference type="ChEBI" id="CHEBI:456216"/>
        <dbReference type="EC" id="3.6.4.13"/>
    </reaction>
</comment>
<dbReference type="InterPro" id="IPR011709">
    <property type="entry name" value="DEAD-box_helicase_OB_fold"/>
</dbReference>
<keyword evidence="11" id="KW-1185">Reference proteome</keyword>
<feature type="domain" description="Helicase C-terminal" evidence="9">
    <location>
        <begin position="266"/>
        <end position="436"/>
    </location>
</feature>
<dbReference type="InterPro" id="IPR003593">
    <property type="entry name" value="AAA+_ATPase"/>
</dbReference>
<evidence type="ECO:0000259" key="8">
    <source>
        <dbReference type="PROSITE" id="PS51192"/>
    </source>
</evidence>
<dbReference type="FunFam" id="3.40.50.300:FF:000439">
    <property type="entry name" value="ATP-dependent RNA helicase HrpA"/>
    <property type="match status" value="1"/>
</dbReference>
<dbReference type="CDD" id="cd17989">
    <property type="entry name" value="DEXHc_HrpA"/>
    <property type="match status" value="1"/>
</dbReference>
<dbReference type="EC" id="3.6.4.13" evidence="2"/>
<dbReference type="SMART" id="SM00490">
    <property type="entry name" value="HELICc"/>
    <property type="match status" value="1"/>
</dbReference>
<accession>A0A2S0VU37</accession>
<dbReference type="Pfam" id="PF00270">
    <property type="entry name" value="DEAD"/>
    <property type="match status" value="1"/>
</dbReference>
<dbReference type="GO" id="GO:0005524">
    <property type="term" value="F:ATP binding"/>
    <property type="evidence" value="ECO:0007669"/>
    <property type="project" value="UniProtKB-KW"/>
</dbReference>
<dbReference type="RefSeq" id="WP_108603798.1">
    <property type="nucleotide sequence ID" value="NZ_CP026604.1"/>
</dbReference>
<dbReference type="InterPro" id="IPR014001">
    <property type="entry name" value="Helicase_ATP-bd"/>
</dbReference>
<dbReference type="Proteomes" id="UP000244441">
    <property type="component" value="Chromosome"/>
</dbReference>
<evidence type="ECO:0000256" key="5">
    <source>
        <dbReference type="ARBA" id="ARBA00022806"/>
    </source>
</evidence>
<dbReference type="NCBIfam" id="TIGR01967">
    <property type="entry name" value="DEAH_box_HrpA"/>
    <property type="match status" value="1"/>
</dbReference>
<dbReference type="SUPFAM" id="SSF52540">
    <property type="entry name" value="P-loop containing nucleoside triphosphate hydrolases"/>
    <property type="match status" value="1"/>
</dbReference>
<dbReference type="FunFam" id="1.20.120.1080:FF:000005">
    <property type="entry name" value="ATP-dependent helicase HrpA"/>
    <property type="match status" value="1"/>
</dbReference>
<dbReference type="NCBIfam" id="NF008348">
    <property type="entry name" value="PRK11131.1"/>
    <property type="match status" value="1"/>
</dbReference>